<dbReference type="PROSITE" id="PS00595">
    <property type="entry name" value="AA_TRANSFER_CLASS_5"/>
    <property type="match status" value="1"/>
</dbReference>
<feature type="domain" description="Aminotransferase class V" evidence="9">
    <location>
        <begin position="5"/>
        <end position="348"/>
    </location>
</feature>
<dbReference type="GO" id="GO:0051536">
    <property type="term" value="F:iron-sulfur cluster binding"/>
    <property type="evidence" value="ECO:0007669"/>
    <property type="project" value="UniProtKB-KW"/>
</dbReference>
<evidence type="ECO:0000313" key="10">
    <source>
        <dbReference type="EMBL" id="KKL95631.1"/>
    </source>
</evidence>
<organism evidence="10">
    <name type="scientific">marine sediment metagenome</name>
    <dbReference type="NCBI Taxonomy" id="412755"/>
    <lineage>
        <taxon>unclassified sequences</taxon>
        <taxon>metagenomes</taxon>
        <taxon>ecological metagenomes</taxon>
    </lineage>
</organism>
<dbReference type="InterPro" id="IPR015421">
    <property type="entry name" value="PyrdxlP-dep_Trfase_major"/>
</dbReference>
<evidence type="ECO:0000256" key="3">
    <source>
        <dbReference type="ARBA" id="ARBA00012239"/>
    </source>
</evidence>
<keyword evidence="7" id="KW-0408">Iron</keyword>
<evidence type="ECO:0000256" key="7">
    <source>
        <dbReference type="ARBA" id="ARBA00023004"/>
    </source>
</evidence>
<comment type="cofactor">
    <cofactor evidence="1">
        <name>pyridoxal 5'-phosphate</name>
        <dbReference type="ChEBI" id="CHEBI:597326"/>
    </cofactor>
</comment>
<dbReference type="Gene3D" id="1.10.260.50">
    <property type="match status" value="1"/>
</dbReference>
<evidence type="ECO:0000259" key="9">
    <source>
        <dbReference type="Pfam" id="PF00266"/>
    </source>
</evidence>
<dbReference type="PANTHER" id="PTHR11601:SF34">
    <property type="entry name" value="CYSTEINE DESULFURASE"/>
    <property type="match status" value="1"/>
</dbReference>
<comment type="caution">
    <text evidence="10">The sequence shown here is derived from an EMBL/GenBank/DDBJ whole genome shotgun (WGS) entry which is preliminary data.</text>
</comment>
<evidence type="ECO:0000256" key="8">
    <source>
        <dbReference type="ARBA" id="ARBA00023014"/>
    </source>
</evidence>
<reference evidence="10" key="1">
    <citation type="journal article" date="2015" name="Nature">
        <title>Complex archaea that bridge the gap between prokaryotes and eukaryotes.</title>
        <authorList>
            <person name="Spang A."/>
            <person name="Saw J.H."/>
            <person name="Jorgensen S.L."/>
            <person name="Zaremba-Niedzwiedzka K."/>
            <person name="Martijn J."/>
            <person name="Lind A.E."/>
            <person name="van Eijk R."/>
            <person name="Schleper C."/>
            <person name="Guy L."/>
            <person name="Ettema T.J."/>
        </authorList>
    </citation>
    <scope>NUCLEOTIDE SEQUENCE</scope>
</reference>
<protein>
    <recommendedName>
        <fullName evidence="3">cysteine desulfurase</fullName>
        <ecNumber evidence="3">2.8.1.7</ecNumber>
    </recommendedName>
</protein>
<dbReference type="InterPro" id="IPR020578">
    <property type="entry name" value="Aminotrans_V_PyrdxlP_BS"/>
</dbReference>
<accession>A0A0F9GY51</accession>
<dbReference type="InterPro" id="IPR000192">
    <property type="entry name" value="Aminotrans_V_dom"/>
</dbReference>
<dbReference type="PANTHER" id="PTHR11601">
    <property type="entry name" value="CYSTEINE DESULFURYLASE FAMILY MEMBER"/>
    <property type="match status" value="1"/>
</dbReference>
<dbReference type="InterPro" id="IPR016454">
    <property type="entry name" value="Cysteine_dSase"/>
</dbReference>
<evidence type="ECO:0000256" key="5">
    <source>
        <dbReference type="ARBA" id="ARBA00022723"/>
    </source>
</evidence>
<sequence>MKRSIYLDHAATTPLHPEVLEAMLPYLSGHFGNPSGAYALGRQAARAVDEARSSVAEVLGCRTREVVFTGVGTESINLAIKGVAFAQQLAGMGNHIVSCSTEHHAVLHSCEYLDRFGFKTTYVPADRYGMVSPQSVAEALTDRTVLVSVMLANNEVGTINPVADIAAAVRDRAKQMRRRIPVHTDAVQAANSRDLNATALGVDLLSLSSHKFYGPKGVGVLYLRGGTPFLPLQSGGGQERQRRAGTENVGGIVGTAVALRLAQANRQEYSSASRSLRDRIIEGVLAAVPNANLNGHPEQRLPNNAHFSFEGAESDDMLAALDKHGIAASAGSACTSATWEPSHVLVAMGVPLSGAVAALRLTV</sequence>
<keyword evidence="8" id="KW-0411">Iron-sulfur</keyword>
<dbReference type="EC" id="2.8.1.7" evidence="3"/>
<evidence type="ECO:0000256" key="4">
    <source>
        <dbReference type="ARBA" id="ARBA00022679"/>
    </source>
</evidence>
<dbReference type="Pfam" id="PF00266">
    <property type="entry name" value="Aminotran_5"/>
    <property type="match status" value="1"/>
</dbReference>
<dbReference type="InterPro" id="IPR015424">
    <property type="entry name" value="PyrdxlP-dep_Trfase"/>
</dbReference>
<evidence type="ECO:0000256" key="2">
    <source>
        <dbReference type="ARBA" id="ARBA00006490"/>
    </source>
</evidence>
<keyword evidence="5" id="KW-0479">Metal-binding</keyword>
<dbReference type="GO" id="GO:0031071">
    <property type="term" value="F:cysteine desulfurase activity"/>
    <property type="evidence" value="ECO:0007669"/>
    <property type="project" value="UniProtKB-EC"/>
</dbReference>
<dbReference type="Gene3D" id="3.90.1150.10">
    <property type="entry name" value="Aspartate Aminotransferase, domain 1"/>
    <property type="match status" value="1"/>
</dbReference>
<evidence type="ECO:0000256" key="6">
    <source>
        <dbReference type="ARBA" id="ARBA00022898"/>
    </source>
</evidence>
<dbReference type="SUPFAM" id="SSF53383">
    <property type="entry name" value="PLP-dependent transferases"/>
    <property type="match status" value="1"/>
</dbReference>
<gene>
    <name evidence="10" type="ORF">LCGC14_1852620</name>
</gene>
<proteinExistence type="inferred from homology"/>
<dbReference type="InterPro" id="IPR015422">
    <property type="entry name" value="PyrdxlP-dep_Trfase_small"/>
</dbReference>
<evidence type="ECO:0000256" key="1">
    <source>
        <dbReference type="ARBA" id="ARBA00001933"/>
    </source>
</evidence>
<keyword evidence="6" id="KW-0663">Pyridoxal phosphate</keyword>
<feature type="non-terminal residue" evidence="10">
    <location>
        <position position="363"/>
    </location>
</feature>
<dbReference type="PIRSF" id="PIRSF005572">
    <property type="entry name" value="NifS"/>
    <property type="match status" value="1"/>
</dbReference>
<dbReference type="Gene3D" id="3.40.640.10">
    <property type="entry name" value="Type I PLP-dependent aspartate aminotransferase-like (Major domain)"/>
    <property type="match status" value="1"/>
</dbReference>
<dbReference type="EMBL" id="LAZR01018627">
    <property type="protein sequence ID" value="KKL95631.1"/>
    <property type="molecule type" value="Genomic_DNA"/>
</dbReference>
<comment type="similarity">
    <text evidence="2">Belongs to the class-V pyridoxal-phosphate-dependent aminotransferase family. NifS/IscS subfamily.</text>
</comment>
<dbReference type="AlphaFoldDB" id="A0A0F9GY51"/>
<keyword evidence="4" id="KW-0808">Transferase</keyword>
<dbReference type="GO" id="GO:0046872">
    <property type="term" value="F:metal ion binding"/>
    <property type="evidence" value="ECO:0007669"/>
    <property type="project" value="UniProtKB-KW"/>
</dbReference>
<name>A0A0F9GY51_9ZZZZ</name>